<comment type="caution">
    <text evidence="3">The sequence shown here is derived from an EMBL/GenBank/DDBJ whole genome shotgun (WGS) entry which is preliminary data.</text>
</comment>
<evidence type="ECO:0000256" key="1">
    <source>
        <dbReference type="SAM" id="Coils"/>
    </source>
</evidence>
<gene>
    <name evidence="3" type="ORF">PPERSA_09947</name>
</gene>
<name>A0A0V0QJS1_PSEPJ</name>
<dbReference type="EMBL" id="LDAU01000155">
    <property type="protein sequence ID" value="KRX02330.1"/>
    <property type="molecule type" value="Genomic_DNA"/>
</dbReference>
<dbReference type="AlphaFoldDB" id="A0A0V0QJS1"/>
<sequence length="594" mass="70174">MSQKGDYLMQTFNKIFDNYDDVKNIKTKNTNQYSSINNGIKLKNSQNYQHNDFMEQCQKENGQFENQKQFDSTQQLYSNSQMLPEIKKKPQFRTKIVQIVNGKYVDPQNDDEQIVQGQNQKQQINSNQQNKSQTMKWSKSPDMYKKSSNYSNRYSTYNNRHLQNKSNQNFFLSQTNYNNRITGLQYTPTITGTKKQSNKYKTANNTIQDLDQQEESMKQQQEQLLNNQDSHNNLQVDESQKDQLKESELDQEKDLKEIDQFNDQKDSYETDGIKNQQNQNLEINQDSQNQTDYAQNNESNQDFVSNQSQYNLPQYKQAVLKAQLDSFMENNPDYFDHLKGKCLCFTSDNGSKKCQYYQLQLKAKAPQSYLQSLYRQSYNKNKKNYRDNNTLDYRKYQNLPISGDTLKIQSTMQQDFTPQTIKKEIRKPHNRYKHQYDFVGRSMYNQEFIDFESAQGFIPVKVSHQKTVVDKLKFNGNSLYAQDFQKKQMSPNLPTMNNNHTTISKFNLPFVQKSTSKDTYKPYKAQQRLIQMNQKDQATFGHSYQGSFKTSYNESFNKQQREQSTRQIVSQNKNITYAPLKPVSELNIEQYIQC</sequence>
<feature type="region of interest" description="Disordered" evidence="2">
    <location>
        <begin position="115"/>
        <end position="153"/>
    </location>
</feature>
<keyword evidence="4" id="KW-1185">Reference proteome</keyword>
<organism evidence="3 4">
    <name type="scientific">Pseudocohnilembus persalinus</name>
    <name type="common">Ciliate</name>
    <dbReference type="NCBI Taxonomy" id="266149"/>
    <lineage>
        <taxon>Eukaryota</taxon>
        <taxon>Sar</taxon>
        <taxon>Alveolata</taxon>
        <taxon>Ciliophora</taxon>
        <taxon>Intramacronucleata</taxon>
        <taxon>Oligohymenophorea</taxon>
        <taxon>Scuticociliatia</taxon>
        <taxon>Philasterida</taxon>
        <taxon>Pseudocohnilembidae</taxon>
        <taxon>Pseudocohnilembus</taxon>
    </lineage>
</organism>
<evidence type="ECO:0000313" key="3">
    <source>
        <dbReference type="EMBL" id="KRX02330.1"/>
    </source>
</evidence>
<dbReference type="InParanoid" id="A0A0V0QJS1"/>
<proteinExistence type="predicted"/>
<dbReference type="Proteomes" id="UP000054937">
    <property type="component" value="Unassembled WGS sequence"/>
</dbReference>
<feature type="compositionally biased region" description="Low complexity" evidence="2">
    <location>
        <begin position="115"/>
        <end position="133"/>
    </location>
</feature>
<evidence type="ECO:0000313" key="4">
    <source>
        <dbReference type="Proteomes" id="UP000054937"/>
    </source>
</evidence>
<protein>
    <submittedName>
        <fullName evidence="3">Uncharacterized protein</fullName>
    </submittedName>
</protein>
<feature type="region of interest" description="Disordered" evidence="2">
    <location>
        <begin position="231"/>
        <end position="258"/>
    </location>
</feature>
<keyword evidence="1" id="KW-0175">Coiled coil</keyword>
<reference evidence="3 4" key="1">
    <citation type="journal article" date="2015" name="Sci. Rep.">
        <title>Genome of the facultative scuticociliatosis pathogen Pseudocohnilembus persalinus provides insight into its virulence through horizontal gene transfer.</title>
        <authorList>
            <person name="Xiong J."/>
            <person name="Wang G."/>
            <person name="Cheng J."/>
            <person name="Tian M."/>
            <person name="Pan X."/>
            <person name="Warren A."/>
            <person name="Jiang C."/>
            <person name="Yuan D."/>
            <person name="Miao W."/>
        </authorList>
    </citation>
    <scope>NUCLEOTIDE SEQUENCE [LARGE SCALE GENOMIC DNA]</scope>
    <source>
        <strain evidence="3">36N120E</strain>
    </source>
</reference>
<feature type="compositionally biased region" description="Basic and acidic residues" evidence="2">
    <location>
        <begin position="238"/>
        <end position="258"/>
    </location>
</feature>
<feature type="coiled-coil region" evidence="1">
    <location>
        <begin position="193"/>
        <end position="230"/>
    </location>
</feature>
<accession>A0A0V0QJS1</accession>
<evidence type="ECO:0000256" key="2">
    <source>
        <dbReference type="SAM" id="MobiDB-lite"/>
    </source>
</evidence>